<sequence>MALVAVLVGAVWAVFFFRGEGSEPPVVAPTTAPVTPSAAPEDPSASPPGDLAGEDAWLPEIDLASERLVTQGLDLRDVRVQATGARTTADGAMRFAHLEVDGVVTYASVEQQVGDGLRLSPAGDGLVRAAMQVSVLGRTMEVSGDAQVRGEGDRIVIDLARVTGAGALDGAIERLPPISRPVPGLPPGMTLTGVEVIDEGFRVRATGDDVTIRP</sequence>
<feature type="region of interest" description="Disordered" evidence="1">
    <location>
        <begin position="25"/>
        <end position="53"/>
    </location>
</feature>
<protein>
    <recommendedName>
        <fullName evidence="4">DUF2993 domain-containing protein</fullName>
    </recommendedName>
</protein>
<reference evidence="3" key="1">
    <citation type="journal article" date="2019" name="Int. J. Syst. Evol. Microbiol.">
        <title>The Global Catalogue of Microorganisms (GCM) 10K type strain sequencing project: providing services to taxonomists for standard genome sequencing and annotation.</title>
        <authorList>
            <consortium name="The Broad Institute Genomics Platform"/>
            <consortium name="The Broad Institute Genome Sequencing Center for Infectious Disease"/>
            <person name="Wu L."/>
            <person name="Ma J."/>
        </authorList>
    </citation>
    <scope>NUCLEOTIDE SEQUENCE [LARGE SCALE GENOMIC DNA]</scope>
    <source>
        <strain evidence="3">NBRC 113072</strain>
    </source>
</reference>
<dbReference type="InterPro" id="IPR021373">
    <property type="entry name" value="DUF2993"/>
</dbReference>
<comment type="caution">
    <text evidence="2">The sequence shown here is derived from an EMBL/GenBank/DDBJ whole genome shotgun (WGS) entry which is preliminary data.</text>
</comment>
<accession>A0ABQ6IRG2</accession>
<dbReference type="Proteomes" id="UP001157126">
    <property type="component" value="Unassembled WGS sequence"/>
</dbReference>
<evidence type="ECO:0000313" key="2">
    <source>
        <dbReference type="EMBL" id="GMA39322.1"/>
    </source>
</evidence>
<evidence type="ECO:0000313" key="3">
    <source>
        <dbReference type="Proteomes" id="UP001157126"/>
    </source>
</evidence>
<feature type="compositionally biased region" description="Low complexity" evidence="1">
    <location>
        <begin position="25"/>
        <end position="48"/>
    </location>
</feature>
<name>A0ABQ6IRG2_9MICO</name>
<dbReference type="Pfam" id="PF11209">
    <property type="entry name" value="LmeA"/>
    <property type="match status" value="1"/>
</dbReference>
<dbReference type="EMBL" id="BSUO01000001">
    <property type="protein sequence ID" value="GMA39322.1"/>
    <property type="molecule type" value="Genomic_DNA"/>
</dbReference>
<evidence type="ECO:0000256" key="1">
    <source>
        <dbReference type="SAM" id="MobiDB-lite"/>
    </source>
</evidence>
<keyword evidence="3" id="KW-1185">Reference proteome</keyword>
<gene>
    <name evidence="2" type="ORF">GCM10025883_13670</name>
</gene>
<proteinExistence type="predicted"/>
<evidence type="ECO:0008006" key="4">
    <source>
        <dbReference type="Google" id="ProtNLM"/>
    </source>
</evidence>
<organism evidence="2 3">
    <name type="scientific">Mobilicoccus caccae</name>
    <dbReference type="NCBI Taxonomy" id="1859295"/>
    <lineage>
        <taxon>Bacteria</taxon>
        <taxon>Bacillati</taxon>
        <taxon>Actinomycetota</taxon>
        <taxon>Actinomycetes</taxon>
        <taxon>Micrococcales</taxon>
        <taxon>Dermatophilaceae</taxon>
        <taxon>Mobilicoccus</taxon>
    </lineage>
</organism>